<dbReference type="Gene3D" id="1.10.10.10">
    <property type="entry name" value="Winged helix-like DNA-binding domain superfamily/Winged helix DNA-binding domain"/>
    <property type="match status" value="1"/>
</dbReference>
<dbReference type="NCBIfam" id="NF045758">
    <property type="entry name" value="YlxM"/>
    <property type="match status" value="1"/>
</dbReference>
<dbReference type="EMBL" id="JRMW01000024">
    <property type="protein sequence ID" value="KGF04830.1"/>
    <property type="molecule type" value="Genomic_DNA"/>
</dbReference>
<evidence type="ECO:0000313" key="4">
    <source>
        <dbReference type="EMBL" id="KGF04830.1"/>
    </source>
</evidence>
<dbReference type="Pfam" id="PF04297">
    <property type="entry name" value="UPF0122"/>
    <property type="match status" value="1"/>
</dbReference>
<comment type="similarity">
    <text evidence="1 3">Belongs to the UPF0122 family.</text>
</comment>
<organism evidence="4 5">
    <name type="scientific">Anaerococcus lactolyticus S7-1-13</name>
    <dbReference type="NCBI Taxonomy" id="1284686"/>
    <lineage>
        <taxon>Bacteria</taxon>
        <taxon>Bacillati</taxon>
        <taxon>Bacillota</taxon>
        <taxon>Tissierellia</taxon>
        <taxon>Tissierellales</taxon>
        <taxon>Peptoniphilaceae</taxon>
        <taxon>Anaerococcus</taxon>
    </lineage>
</organism>
<comment type="caution">
    <text evidence="4">The sequence shown here is derived from an EMBL/GenBank/DDBJ whole genome shotgun (WGS) entry which is preliminary data.</text>
</comment>
<evidence type="ECO:0000256" key="2">
    <source>
        <dbReference type="ARBA" id="ARBA00024764"/>
    </source>
</evidence>
<keyword evidence="4" id="KW-0238">DNA-binding</keyword>
<accession>A0A095X426</accession>
<reference evidence="4 5" key="1">
    <citation type="submission" date="2014-07" db="EMBL/GenBank/DDBJ databases">
        <authorList>
            <person name="McCorrison J."/>
            <person name="Sanka R."/>
            <person name="Torralba M."/>
            <person name="Gillis M."/>
            <person name="Haft D.H."/>
            <person name="Methe B."/>
            <person name="Sutton G."/>
            <person name="Nelson K.E."/>
        </authorList>
    </citation>
    <scope>NUCLEOTIDE SEQUENCE [LARGE SCALE GENOMIC DNA]</scope>
    <source>
        <strain evidence="4 5">S7-1-13</strain>
    </source>
</reference>
<dbReference type="SUPFAM" id="SSF88659">
    <property type="entry name" value="Sigma3 and sigma4 domains of RNA polymerase sigma factors"/>
    <property type="match status" value="1"/>
</dbReference>
<dbReference type="InterPro" id="IPR054831">
    <property type="entry name" value="UPF0122_fam_protein"/>
</dbReference>
<dbReference type="eggNOG" id="COG2739">
    <property type="taxonomic scope" value="Bacteria"/>
</dbReference>
<comment type="function">
    <text evidence="2 3">Might take part in the signal recognition particle (SRP) pathway. This is inferred from the conservation of its genetic proximity to ftsY/ffh. May be a regulatory protein.</text>
</comment>
<sequence length="107" mass="12465">MEKIVKIAQLYDMYGPLLNDKQRDVINCYYNEDLSLQEIADSDGKSKQAISDMINRSVDKLFEFENELSLLKSKTELKASLYEIRELIESSNNKEAIERLTEIIEQI</sequence>
<dbReference type="InterPro" id="IPR013324">
    <property type="entry name" value="RNA_pol_sigma_r3/r4-like"/>
</dbReference>
<proteinExistence type="inferred from homology"/>
<dbReference type="RefSeq" id="WP_037326582.1">
    <property type="nucleotide sequence ID" value="NZ_JRMW01000024.1"/>
</dbReference>
<dbReference type="AlphaFoldDB" id="A0A095X426"/>
<evidence type="ECO:0000256" key="3">
    <source>
        <dbReference type="HAMAP-Rule" id="MF_00245"/>
    </source>
</evidence>
<dbReference type="InterPro" id="IPR036388">
    <property type="entry name" value="WH-like_DNA-bd_sf"/>
</dbReference>
<protein>
    <recommendedName>
        <fullName evidence="3">UPF0122 protein HMPREF1630_02075</fullName>
    </recommendedName>
</protein>
<dbReference type="PANTHER" id="PTHR40083">
    <property type="entry name" value="UPF0122 PROTEIN CBO2450/CLC_2298"/>
    <property type="match status" value="1"/>
</dbReference>
<gene>
    <name evidence="4" type="ORF">HMPREF1630_02075</name>
</gene>
<dbReference type="GO" id="GO:0003677">
    <property type="term" value="F:DNA binding"/>
    <property type="evidence" value="ECO:0007669"/>
    <property type="project" value="UniProtKB-KW"/>
</dbReference>
<name>A0A095X426_9FIRM</name>
<dbReference type="HAMAP" id="MF_00245">
    <property type="entry name" value="UPF0122"/>
    <property type="match status" value="1"/>
</dbReference>
<evidence type="ECO:0000256" key="1">
    <source>
        <dbReference type="ARBA" id="ARBA00008720"/>
    </source>
</evidence>
<dbReference type="InterPro" id="IPR007394">
    <property type="entry name" value="UPF0122"/>
</dbReference>
<evidence type="ECO:0000313" key="5">
    <source>
        <dbReference type="Proteomes" id="UP000029579"/>
    </source>
</evidence>
<dbReference type="Proteomes" id="UP000029579">
    <property type="component" value="Unassembled WGS sequence"/>
</dbReference>
<dbReference type="OrthoDB" id="6392at2"/>
<dbReference type="PANTHER" id="PTHR40083:SF1">
    <property type="entry name" value="UPF0122 PROTEIN YLXM"/>
    <property type="match status" value="1"/>
</dbReference>